<dbReference type="OrthoDB" id="8009894at2759"/>
<sequence length="150" mass="17130">MLLAYRGCRLQWASRTALVCRTISYEAYPSHNFFEKLNRRLAETKICHQSGTISKDSGHRREYATSGTGDSKFEYANCSARSRDFPFQRLEDSQRKRNASVSRAACPDTLQQGDYAPCIAFAQWHLEKCATDPIFPAKVLFTDEASFTRE</sequence>
<evidence type="ECO:0000313" key="1">
    <source>
        <dbReference type="EMBL" id="GBM11294.1"/>
    </source>
</evidence>
<proteinExistence type="predicted"/>
<name>A0A4Y2D5N9_ARAVE</name>
<gene>
    <name evidence="1" type="ORF">AVEN_13540_1</name>
</gene>
<accession>A0A4Y2D5N9</accession>
<reference evidence="1 2" key="1">
    <citation type="journal article" date="2019" name="Sci. Rep.">
        <title>Orb-weaving spider Araneus ventricosus genome elucidates the spidroin gene catalogue.</title>
        <authorList>
            <person name="Kono N."/>
            <person name="Nakamura H."/>
            <person name="Ohtoshi R."/>
            <person name="Moran D.A.P."/>
            <person name="Shinohara A."/>
            <person name="Yoshida Y."/>
            <person name="Fujiwara M."/>
            <person name="Mori M."/>
            <person name="Tomita M."/>
            <person name="Arakawa K."/>
        </authorList>
    </citation>
    <scope>NUCLEOTIDE SEQUENCE [LARGE SCALE GENOMIC DNA]</scope>
</reference>
<organism evidence="1 2">
    <name type="scientific">Araneus ventricosus</name>
    <name type="common">Orbweaver spider</name>
    <name type="synonym">Epeira ventricosa</name>
    <dbReference type="NCBI Taxonomy" id="182803"/>
    <lineage>
        <taxon>Eukaryota</taxon>
        <taxon>Metazoa</taxon>
        <taxon>Ecdysozoa</taxon>
        <taxon>Arthropoda</taxon>
        <taxon>Chelicerata</taxon>
        <taxon>Arachnida</taxon>
        <taxon>Araneae</taxon>
        <taxon>Araneomorphae</taxon>
        <taxon>Entelegynae</taxon>
        <taxon>Araneoidea</taxon>
        <taxon>Araneidae</taxon>
        <taxon>Araneus</taxon>
    </lineage>
</organism>
<dbReference type="AlphaFoldDB" id="A0A4Y2D5N9"/>
<keyword evidence="2" id="KW-1185">Reference proteome</keyword>
<dbReference type="Proteomes" id="UP000499080">
    <property type="component" value="Unassembled WGS sequence"/>
</dbReference>
<evidence type="ECO:0000313" key="2">
    <source>
        <dbReference type="Proteomes" id="UP000499080"/>
    </source>
</evidence>
<comment type="caution">
    <text evidence="1">The sequence shown here is derived from an EMBL/GenBank/DDBJ whole genome shotgun (WGS) entry which is preliminary data.</text>
</comment>
<protein>
    <submittedName>
        <fullName evidence="1">Uncharacterized protein</fullName>
    </submittedName>
</protein>
<dbReference type="EMBL" id="BGPR01000298">
    <property type="protein sequence ID" value="GBM11294.1"/>
    <property type="molecule type" value="Genomic_DNA"/>
</dbReference>